<organism evidence="1 2">
    <name type="scientific">Homarus americanus</name>
    <name type="common">American lobster</name>
    <dbReference type="NCBI Taxonomy" id="6706"/>
    <lineage>
        <taxon>Eukaryota</taxon>
        <taxon>Metazoa</taxon>
        <taxon>Ecdysozoa</taxon>
        <taxon>Arthropoda</taxon>
        <taxon>Crustacea</taxon>
        <taxon>Multicrustacea</taxon>
        <taxon>Malacostraca</taxon>
        <taxon>Eumalacostraca</taxon>
        <taxon>Eucarida</taxon>
        <taxon>Decapoda</taxon>
        <taxon>Pleocyemata</taxon>
        <taxon>Astacidea</taxon>
        <taxon>Nephropoidea</taxon>
        <taxon>Nephropidae</taxon>
        <taxon>Homarus</taxon>
    </lineage>
</organism>
<evidence type="ECO:0000313" key="2">
    <source>
        <dbReference type="Proteomes" id="UP000747542"/>
    </source>
</evidence>
<name>A0A8J5NDG2_HOMAM</name>
<reference evidence="1" key="1">
    <citation type="journal article" date="2021" name="Sci. Adv.">
        <title>The American lobster genome reveals insights on longevity, neural, and immune adaptations.</title>
        <authorList>
            <person name="Polinski J.M."/>
            <person name="Zimin A.V."/>
            <person name="Clark K.F."/>
            <person name="Kohn A.B."/>
            <person name="Sadowski N."/>
            <person name="Timp W."/>
            <person name="Ptitsyn A."/>
            <person name="Khanna P."/>
            <person name="Romanova D.Y."/>
            <person name="Williams P."/>
            <person name="Greenwood S.J."/>
            <person name="Moroz L.L."/>
            <person name="Walt D.R."/>
            <person name="Bodnar A.G."/>
        </authorList>
    </citation>
    <scope>NUCLEOTIDE SEQUENCE</scope>
    <source>
        <strain evidence="1">GMGI-L3</strain>
    </source>
</reference>
<keyword evidence="2" id="KW-1185">Reference proteome</keyword>
<gene>
    <name evidence="1" type="ORF">Hamer_G008302</name>
</gene>
<accession>A0A8J5NDG2</accession>
<proteinExistence type="predicted"/>
<dbReference type="AlphaFoldDB" id="A0A8J5NDG2"/>
<comment type="caution">
    <text evidence="1">The sequence shown here is derived from an EMBL/GenBank/DDBJ whole genome shotgun (WGS) entry which is preliminary data.</text>
</comment>
<dbReference type="EMBL" id="JAHLQT010001931">
    <property type="protein sequence ID" value="KAG7177653.1"/>
    <property type="molecule type" value="Genomic_DNA"/>
</dbReference>
<sequence>MRQGRGYGRLVAFLESPGIQLGPDQEDQESPHQWQINRFKGQQGEHKLTTAVRMTRETGVQCHSISTRRQIRETG</sequence>
<dbReference type="Proteomes" id="UP000747542">
    <property type="component" value="Unassembled WGS sequence"/>
</dbReference>
<evidence type="ECO:0000313" key="1">
    <source>
        <dbReference type="EMBL" id="KAG7177653.1"/>
    </source>
</evidence>
<protein>
    <submittedName>
        <fullName evidence="1">Uncharacterized protein</fullName>
    </submittedName>
</protein>